<feature type="domain" description="C2H2-type" evidence="7">
    <location>
        <begin position="72"/>
        <end position="101"/>
    </location>
</feature>
<dbReference type="PANTHER" id="PTHR19818">
    <property type="entry name" value="ZINC FINGER PROTEIN ZIC AND GLI"/>
    <property type="match status" value="1"/>
</dbReference>
<dbReference type="GO" id="GO:0000978">
    <property type="term" value="F:RNA polymerase II cis-regulatory region sequence-specific DNA binding"/>
    <property type="evidence" value="ECO:0007669"/>
    <property type="project" value="TreeGrafter"/>
</dbReference>
<feature type="region of interest" description="Disordered" evidence="6">
    <location>
        <begin position="209"/>
        <end position="237"/>
    </location>
</feature>
<dbReference type="Proteomes" id="UP001157974">
    <property type="component" value="Unassembled WGS sequence"/>
</dbReference>
<evidence type="ECO:0000256" key="6">
    <source>
        <dbReference type="SAM" id="MobiDB-lite"/>
    </source>
</evidence>
<dbReference type="GO" id="GO:0045944">
    <property type="term" value="P:positive regulation of transcription by RNA polymerase II"/>
    <property type="evidence" value="ECO:0007669"/>
    <property type="project" value="UniProtKB-ARBA"/>
</dbReference>
<feature type="region of interest" description="Disordered" evidence="6">
    <location>
        <begin position="120"/>
        <end position="160"/>
    </location>
</feature>
<feature type="domain" description="C2H2-type" evidence="7">
    <location>
        <begin position="42"/>
        <end position="71"/>
    </location>
</feature>
<dbReference type="InterPro" id="IPR050329">
    <property type="entry name" value="GLI_C2H2-zinc-finger"/>
</dbReference>
<evidence type="ECO:0000313" key="8">
    <source>
        <dbReference type="EMBL" id="KAJ8902439.1"/>
    </source>
</evidence>
<keyword evidence="4" id="KW-0862">Zinc</keyword>
<feature type="compositionally biased region" description="Low complexity" evidence="6">
    <location>
        <begin position="146"/>
        <end position="156"/>
    </location>
</feature>
<sequence length="237" mass="26336">MSWNNNNTKKELNLAEMPTSLSTSKAKNLTDVPTALKQTNKYRCTWEGCGKECTRKYNLSVHMRMHTGEAPYTCERPGCKMRFKWKSSLVHHQRSHTGETDGKQASAKYADRLEERPFQRNSSFSGHFSRKDNLTGSGSGSGSASGSGRSESFAESPRCTPLDTPLVTVSSFENFMNEHVEDSSFQSLLSFDLSQDDISEATGLTNRLEANTQGNGGAEDSATLDRIVLEEGDRWRS</sequence>
<evidence type="ECO:0000256" key="2">
    <source>
        <dbReference type="ARBA" id="ARBA00022737"/>
    </source>
</evidence>
<name>A0AAV8UK97_9RHOD</name>
<dbReference type="FunFam" id="3.30.160.60:FF:000125">
    <property type="entry name" value="Putative zinc finger protein 143"/>
    <property type="match status" value="1"/>
</dbReference>
<reference evidence="8 9" key="1">
    <citation type="journal article" date="2023" name="Nat. Commun.">
        <title>Origin of minicircular mitochondrial genomes in red algae.</title>
        <authorList>
            <person name="Lee Y."/>
            <person name="Cho C.H."/>
            <person name="Lee Y.M."/>
            <person name="Park S.I."/>
            <person name="Yang J.H."/>
            <person name="West J.A."/>
            <person name="Bhattacharya D."/>
            <person name="Yoon H.S."/>
        </authorList>
    </citation>
    <scope>NUCLEOTIDE SEQUENCE [LARGE SCALE GENOMIC DNA]</scope>
    <source>
        <strain evidence="8 9">CCMP1338</strain>
        <tissue evidence="8">Whole cell</tissue>
    </source>
</reference>
<evidence type="ECO:0000256" key="4">
    <source>
        <dbReference type="ARBA" id="ARBA00022833"/>
    </source>
</evidence>
<evidence type="ECO:0000313" key="9">
    <source>
        <dbReference type="Proteomes" id="UP001157974"/>
    </source>
</evidence>
<dbReference type="Pfam" id="PF00096">
    <property type="entry name" value="zf-C2H2"/>
    <property type="match status" value="1"/>
</dbReference>
<dbReference type="GO" id="GO:0000981">
    <property type="term" value="F:DNA-binding transcription factor activity, RNA polymerase II-specific"/>
    <property type="evidence" value="ECO:0007669"/>
    <property type="project" value="TreeGrafter"/>
</dbReference>
<protein>
    <recommendedName>
        <fullName evidence="7">C2H2-type domain-containing protein</fullName>
    </recommendedName>
</protein>
<keyword evidence="9" id="KW-1185">Reference proteome</keyword>
<organism evidence="8 9">
    <name type="scientific">Rhodosorus marinus</name>
    <dbReference type="NCBI Taxonomy" id="101924"/>
    <lineage>
        <taxon>Eukaryota</taxon>
        <taxon>Rhodophyta</taxon>
        <taxon>Stylonematophyceae</taxon>
        <taxon>Stylonematales</taxon>
        <taxon>Stylonemataceae</taxon>
        <taxon>Rhodosorus</taxon>
    </lineage>
</organism>
<gene>
    <name evidence="8" type="ORF">NDN08_006844</name>
</gene>
<evidence type="ECO:0000256" key="3">
    <source>
        <dbReference type="ARBA" id="ARBA00022771"/>
    </source>
</evidence>
<dbReference type="GO" id="GO:0008270">
    <property type="term" value="F:zinc ion binding"/>
    <property type="evidence" value="ECO:0007669"/>
    <property type="project" value="UniProtKB-KW"/>
</dbReference>
<dbReference type="SMART" id="SM00355">
    <property type="entry name" value="ZnF_C2H2"/>
    <property type="match status" value="2"/>
</dbReference>
<keyword evidence="2" id="KW-0677">Repeat</keyword>
<feature type="compositionally biased region" description="Basic and acidic residues" evidence="6">
    <location>
        <begin position="227"/>
        <end position="237"/>
    </location>
</feature>
<dbReference type="Gene3D" id="3.30.160.60">
    <property type="entry name" value="Classic Zinc Finger"/>
    <property type="match status" value="2"/>
</dbReference>
<dbReference type="GO" id="GO:0005634">
    <property type="term" value="C:nucleus"/>
    <property type="evidence" value="ECO:0007669"/>
    <property type="project" value="UniProtKB-ARBA"/>
</dbReference>
<dbReference type="EMBL" id="JAMWBK010000009">
    <property type="protein sequence ID" value="KAJ8902439.1"/>
    <property type="molecule type" value="Genomic_DNA"/>
</dbReference>
<evidence type="ECO:0000259" key="7">
    <source>
        <dbReference type="PROSITE" id="PS50157"/>
    </source>
</evidence>
<keyword evidence="1" id="KW-0479">Metal-binding</keyword>
<dbReference type="PANTHER" id="PTHR19818:SF139">
    <property type="entry name" value="PAIR-RULE PROTEIN ODD-PAIRED"/>
    <property type="match status" value="1"/>
</dbReference>
<evidence type="ECO:0000256" key="5">
    <source>
        <dbReference type="PROSITE-ProRule" id="PRU00042"/>
    </source>
</evidence>
<evidence type="ECO:0000256" key="1">
    <source>
        <dbReference type="ARBA" id="ARBA00022723"/>
    </source>
</evidence>
<dbReference type="InterPro" id="IPR036236">
    <property type="entry name" value="Znf_C2H2_sf"/>
</dbReference>
<dbReference type="PROSITE" id="PS00028">
    <property type="entry name" value="ZINC_FINGER_C2H2_1"/>
    <property type="match status" value="2"/>
</dbReference>
<dbReference type="PROSITE" id="PS50157">
    <property type="entry name" value="ZINC_FINGER_C2H2_2"/>
    <property type="match status" value="2"/>
</dbReference>
<dbReference type="InterPro" id="IPR013087">
    <property type="entry name" value="Znf_C2H2_type"/>
</dbReference>
<keyword evidence="3 5" id="KW-0863">Zinc-finger</keyword>
<comment type="caution">
    <text evidence="8">The sequence shown here is derived from an EMBL/GenBank/DDBJ whole genome shotgun (WGS) entry which is preliminary data.</text>
</comment>
<dbReference type="AlphaFoldDB" id="A0AAV8UK97"/>
<proteinExistence type="predicted"/>
<dbReference type="SUPFAM" id="SSF57667">
    <property type="entry name" value="beta-beta-alpha zinc fingers"/>
    <property type="match status" value="1"/>
</dbReference>
<accession>A0AAV8UK97</accession>